<dbReference type="AlphaFoldDB" id="A0A1M5YJS4"/>
<dbReference type="SUPFAM" id="SSF53927">
    <property type="entry name" value="Cytidine deaminase-like"/>
    <property type="match status" value="1"/>
</dbReference>
<feature type="binding site" evidence="8">
    <location>
        <position position="89"/>
    </location>
    <ligand>
        <name>Zn(2+)</name>
        <dbReference type="ChEBI" id="CHEBI:29105"/>
        <note>catalytic</note>
    </ligand>
</feature>
<evidence type="ECO:0000256" key="7">
    <source>
        <dbReference type="ARBA" id="ARBA00048045"/>
    </source>
</evidence>
<dbReference type="GO" id="GO:0002100">
    <property type="term" value="P:tRNA wobble adenosine to inosine editing"/>
    <property type="evidence" value="ECO:0007669"/>
    <property type="project" value="UniProtKB-UniRule"/>
</dbReference>
<dbReference type="PANTHER" id="PTHR11079">
    <property type="entry name" value="CYTOSINE DEAMINASE FAMILY MEMBER"/>
    <property type="match status" value="1"/>
</dbReference>
<feature type="domain" description="CMP/dCMP-type deaminase" evidence="9">
    <location>
        <begin position="5"/>
        <end position="132"/>
    </location>
</feature>
<dbReference type="EC" id="3.5.4.33" evidence="8"/>
<evidence type="ECO:0000256" key="2">
    <source>
        <dbReference type="ARBA" id="ARBA00011738"/>
    </source>
</evidence>
<protein>
    <recommendedName>
        <fullName evidence="8">tRNA-specific adenosine deaminase</fullName>
        <ecNumber evidence="8">3.5.4.33</ecNumber>
    </recommendedName>
</protein>
<proteinExistence type="inferred from homology"/>
<evidence type="ECO:0000313" key="10">
    <source>
        <dbReference type="EMBL" id="SHI12266.1"/>
    </source>
</evidence>
<comment type="similarity">
    <text evidence="1">Belongs to the cytidine and deoxycytidylate deaminase family. ADAT2 subfamily.</text>
</comment>
<dbReference type="RefSeq" id="WP_073379086.1">
    <property type="nucleotide sequence ID" value="NZ_FQXS01000040.1"/>
</dbReference>
<comment type="subunit">
    <text evidence="2 8">Homodimer.</text>
</comment>
<dbReference type="GO" id="GO:0008270">
    <property type="term" value="F:zinc ion binding"/>
    <property type="evidence" value="ECO:0007669"/>
    <property type="project" value="UniProtKB-UniRule"/>
</dbReference>
<evidence type="ECO:0000256" key="8">
    <source>
        <dbReference type="HAMAP-Rule" id="MF_00972"/>
    </source>
</evidence>
<evidence type="ECO:0000259" key="9">
    <source>
        <dbReference type="PROSITE" id="PS51747"/>
    </source>
</evidence>
<comment type="cofactor">
    <cofactor evidence="8">
        <name>Zn(2+)</name>
        <dbReference type="ChEBI" id="CHEBI:29105"/>
    </cofactor>
    <text evidence="8">Binds 1 zinc ion per subunit.</text>
</comment>
<keyword evidence="4 8" id="KW-0479">Metal-binding</keyword>
<keyword evidence="11" id="KW-1185">Reference proteome</keyword>
<dbReference type="InterPro" id="IPR016193">
    <property type="entry name" value="Cytidine_deaminase-like"/>
</dbReference>
<dbReference type="PROSITE" id="PS00903">
    <property type="entry name" value="CYT_DCMP_DEAMINASES_1"/>
    <property type="match status" value="1"/>
</dbReference>
<keyword evidence="6 8" id="KW-0862">Zinc</keyword>
<dbReference type="HAMAP" id="MF_00972">
    <property type="entry name" value="tRNA_aden_deaminase"/>
    <property type="match status" value="1"/>
</dbReference>
<sequence length="161" mass="17254">MNFSAFDRHCMEMALTAARQAASQGEVPVGATLCRGEDILAVAGNNPIGAVDPTAHAEVNAIRMATRQIGNYRLGTTTLYVTIEPCLMCMGAIIHSRIQRLVFGARDPKTGAAVSKYQIGGDGLLNHSVLIEEGLLAEQCGSMLTEFFALRRRSGQNSATR</sequence>
<evidence type="ECO:0000256" key="6">
    <source>
        <dbReference type="ARBA" id="ARBA00022833"/>
    </source>
</evidence>
<keyword evidence="3 8" id="KW-0819">tRNA processing</keyword>
<keyword evidence="5 8" id="KW-0378">Hydrolase</keyword>
<dbReference type="EMBL" id="FQXS01000040">
    <property type="protein sequence ID" value="SHI12266.1"/>
    <property type="molecule type" value="Genomic_DNA"/>
</dbReference>
<organism evidence="10 11">
    <name type="scientific">Desulfofustis glycolicus DSM 9705</name>
    <dbReference type="NCBI Taxonomy" id="1121409"/>
    <lineage>
        <taxon>Bacteria</taxon>
        <taxon>Pseudomonadati</taxon>
        <taxon>Thermodesulfobacteriota</taxon>
        <taxon>Desulfobulbia</taxon>
        <taxon>Desulfobulbales</taxon>
        <taxon>Desulfocapsaceae</taxon>
        <taxon>Desulfofustis</taxon>
    </lineage>
</organism>
<dbReference type="PANTHER" id="PTHR11079:SF202">
    <property type="entry name" value="TRNA-SPECIFIC ADENOSINE DEAMINASE"/>
    <property type="match status" value="1"/>
</dbReference>
<feature type="active site" description="Proton donor" evidence="8">
    <location>
        <position position="58"/>
    </location>
</feature>
<comment type="function">
    <text evidence="8">Catalyzes the deamination of adenosine to inosine at the wobble position 34 of tRNA(Arg2).</text>
</comment>
<evidence type="ECO:0000313" key="11">
    <source>
        <dbReference type="Proteomes" id="UP000184139"/>
    </source>
</evidence>
<dbReference type="Gene3D" id="3.40.140.10">
    <property type="entry name" value="Cytidine Deaminase, domain 2"/>
    <property type="match status" value="1"/>
</dbReference>
<dbReference type="Pfam" id="PF00383">
    <property type="entry name" value="dCMP_cyt_deam_1"/>
    <property type="match status" value="1"/>
</dbReference>
<comment type="catalytic activity">
    <reaction evidence="7 8">
        <text>adenosine(34) in tRNA + H2O + H(+) = inosine(34) in tRNA + NH4(+)</text>
        <dbReference type="Rhea" id="RHEA:43168"/>
        <dbReference type="Rhea" id="RHEA-COMP:10373"/>
        <dbReference type="Rhea" id="RHEA-COMP:10374"/>
        <dbReference type="ChEBI" id="CHEBI:15377"/>
        <dbReference type="ChEBI" id="CHEBI:15378"/>
        <dbReference type="ChEBI" id="CHEBI:28938"/>
        <dbReference type="ChEBI" id="CHEBI:74411"/>
        <dbReference type="ChEBI" id="CHEBI:82852"/>
        <dbReference type="EC" id="3.5.4.33"/>
    </reaction>
</comment>
<evidence type="ECO:0000256" key="1">
    <source>
        <dbReference type="ARBA" id="ARBA00010669"/>
    </source>
</evidence>
<dbReference type="CDD" id="cd01285">
    <property type="entry name" value="nucleoside_deaminase"/>
    <property type="match status" value="1"/>
</dbReference>
<dbReference type="InterPro" id="IPR016192">
    <property type="entry name" value="APOBEC/CMP_deaminase_Zn-bd"/>
</dbReference>
<dbReference type="Proteomes" id="UP000184139">
    <property type="component" value="Unassembled WGS sequence"/>
</dbReference>
<dbReference type="GO" id="GO:0052717">
    <property type="term" value="F:tRNA-specific adenosine-34 deaminase activity"/>
    <property type="evidence" value="ECO:0007669"/>
    <property type="project" value="UniProtKB-UniRule"/>
</dbReference>
<dbReference type="PROSITE" id="PS51747">
    <property type="entry name" value="CYT_DCMP_DEAMINASES_2"/>
    <property type="match status" value="1"/>
</dbReference>
<feature type="binding site" evidence="8">
    <location>
        <position position="86"/>
    </location>
    <ligand>
        <name>Zn(2+)</name>
        <dbReference type="ChEBI" id="CHEBI:29105"/>
        <note>catalytic</note>
    </ligand>
</feature>
<evidence type="ECO:0000256" key="4">
    <source>
        <dbReference type="ARBA" id="ARBA00022723"/>
    </source>
</evidence>
<dbReference type="STRING" id="1121409.SAMN02745124_04125"/>
<reference evidence="10 11" key="1">
    <citation type="submission" date="2016-11" db="EMBL/GenBank/DDBJ databases">
        <authorList>
            <person name="Jaros S."/>
            <person name="Januszkiewicz K."/>
            <person name="Wedrychowicz H."/>
        </authorList>
    </citation>
    <scope>NUCLEOTIDE SEQUENCE [LARGE SCALE GENOMIC DNA]</scope>
    <source>
        <strain evidence="10 11">DSM 9705</strain>
    </source>
</reference>
<evidence type="ECO:0000256" key="5">
    <source>
        <dbReference type="ARBA" id="ARBA00022801"/>
    </source>
</evidence>
<evidence type="ECO:0000256" key="3">
    <source>
        <dbReference type="ARBA" id="ARBA00022694"/>
    </source>
</evidence>
<dbReference type="NCBIfam" id="NF008113">
    <property type="entry name" value="PRK10860.1"/>
    <property type="match status" value="1"/>
</dbReference>
<name>A0A1M5YJS4_9BACT</name>
<dbReference type="InterPro" id="IPR028883">
    <property type="entry name" value="tRNA_aden_deaminase"/>
</dbReference>
<dbReference type="InterPro" id="IPR002125">
    <property type="entry name" value="CMP_dCMP_dom"/>
</dbReference>
<feature type="binding site" evidence="8">
    <location>
        <position position="56"/>
    </location>
    <ligand>
        <name>Zn(2+)</name>
        <dbReference type="ChEBI" id="CHEBI:29105"/>
        <note>catalytic</note>
    </ligand>
</feature>
<accession>A0A1M5YJS4</accession>
<gene>
    <name evidence="8" type="primary">tadA</name>
    <name evidence="10" type="ORF">SAMN02745124_04125</name>
</gene>